<dbReference type="EMBL" id="JBHSNA010000002">
    <property type="protein sequence ID" value="MFC5565418.1"/>
    <property type="molecule type" value="Genomic_DNA"/>
</dbReference>
<sequence length="230" mass="24874">MASRPLILAGLAALFGLTIEPPSDGPRGALRVIDADTFDVGGTRVRLHGVDAPEKAQVCQDAKGEPWACGAWSVGEARMLWDGREASCERLDTDRYGRAVSRCAVGREDIGRTLVARGIALAYRDYSTDYVAQEELARRARLGVWQGEFQRPQDYRRAPDPGLSPDLSNVVVLSAPEEGCAIKGNVSGSGRIYHVPGSARYEATVIDAAQGERWFCSVAEAEAAGWRAPR</sequence>
<organism evidence="2 3">
    <name type="scientific">Rubellimicrobium aerolatum</name>
    <dbReference type="NCBI Taxonomy" id="490979"/>
    <lineage>
        <taxon>Bacteria</taxon>
        <taxon>Pseudomonadati</taxon>
        <taxon>Pseudomonadota</taxon>
        <taxon>Alphaproteobacteria</taxon>
        <taxon>Rhodobacterales</taxon>
        <taxon>Roseobacteraceae</taxon>
        <taxon>Rubellimicrobium</taxon>
    </lineage>
</organism>
<dbReference type="RefSeq" id="WP_209837824.1">
    <property type="nucleotide sequence ID" value="NZ_JAGGJP010000002.1"/>
</dbReference>
<name>A0ABW0S927_9RHOB</name>
<keyword evidence="3" id="KW-1185">Reference proteome</keyword>
<dbReference type="PANTHER" id="PTHR12302:SF26">
    <property type="entry name" value="BLR1266 PROTEIN"/>
    <property type="match status" value="1"/>
</dbReference>
<dbReference type="Pfam" id="PF00565">
    <property type="entry name" value="SNase"/>
    <property type="match status" value="1"/>
</dbReference>
<protein>
    <submittedName>
        <fullName evidence="2">Thermonuclease family protein</fullName>
    </submittedName>
</protein>
<reference evidence="3" key="1">
    <citation type="journal article" date="2019" name="Int. J. Syst. Evol. Microbiol.">
        <title>The Global Catalogue of Microorganisms (GCM) 10K type strain sequencing project: providing services to taxonomists for standard genome sequencing and annotation.</title>
        <authorList>
            <consortium name="The Broad Institute Genomics Platform"/>
            <consortium name="The Broad Institute Genome Sequencing Center for Infectious Disease"/>
            <person name="Wu L."/>
            <person name="Ma J."/>
        </authorList>
    </citation>
    <scope>NUCLEOTIDE SEQUENCE [LARGE SCALE GENOMIC DNA]</scope>
    <source>
        <strain evidence="3">KACC 11588</strain>
    </source>
</reference>
<gene>
    <name evidence="2" type="ORF">ACFPOC_03195</name>
</gene>
<dbReference type="SUPFAM" id="SSF50199">
    <property type="entry name" value="Staphylococcal nuclease"/>
    <property type="match status" value="1"/>
</dbReference>
<accession>A0ABW0S927</accession>
<dbReference type="Proteomes" id="UP001596056">
    <property type="component" value="Unassembled WGS sequence"/>
</dbReference>
<comment type="caution">
    <text evidence="2">The sequence shown here is derived from an EMBL/GenBank/DDBJ whole genome shotgun (WGS) entry which is preliminary data.</text>
</comment>
<dbReference type="PROSITE" id="PS50830">
    <property type="entry name" value="TNASE_3"/>
    <property type="match status" value="1"/>
</dbReference>
<evidence type="ECO:0000259" key="1">
    <source>
        <dbReference type="PROSITE" id="PS50830"/>
    </source>
</evidence>
<evidence type="ECO:0000313" key="2">
    <source>
        <dbReference type="EMBL" id="MFC5565418.1"/>
    </source>
</evidence>
<dbReference type="InterPro" id="IPR016071">
    <property type="entry name" value="Staphylococal_nuclease_OB-fold"/>
</dbReference>
<dbReference type="InterPro" id="IPR035437">
    <property type="entry name" value="SNase_OB-fold_sf"/>
</dbReference>
<feature type="domain" description="TNase-like" evidence="1">
    <location>
        <begin position="31"/>
        <end position="147"/>
    </location>
</feature>
<dbReference type="PANTHER" id="PTHR12302">
    <property type="entry name" value="EBNA2 BINDING PROTEIN P100"/>
    <property type="match status" value="1"/>
</dbReference>
<dbReference type="Gene3D" id="2.40.50.90">
    <property type="match status" value="1"/>
</dbReference>
<proteinExistence type="predicted"/>
<dbReference type="SMART" id="SM00318">
    <property type="entry name" value="SNc"/>
    <property type="match status" value="1"/>
</dbReference>
<evidence type="ECO:0000313" key="3">
    <source>
        <dbReference type="Proteomes" id="UP001596056"/>
    </source>
</evidence>